<protein>
    <submittedName>
        <fullName evidence="5">Putative UDP-glucuronosyltransferase 2B33-like</fullName>
    </submittedName>
</protein>
<evidence type="ECO:0000256" key="4">
    <source>
        <dbReference type="SAM" id="Phobius"/>
    </source>
</evidence>
<comment type="caution">
    <text evidence="5">The sequence shown here is derived from an EMBL/GenBank/DDBJ whole genome shotgun (WGS) entry which is preliminary data.</text>
</comment>
<comment type="similarity">
    <text evidence="1">Belongs to the UDP-glycosyltransferase family.</text>
</comment>
<evidence type="ECO:0000256" key="2">
    <source>
        <dbReference type="ARBA" id="ARBA00022676"/>
    </source>
</evidence>
<gene>
    <name evidence="5" type="ORF">BSL78_01429</name>
</gene>
<keyword evidence="3 5" id="KW-0808">Transferase</keyword>
<dbReference type="SUPFAM" id="SSF53756">
    <property type="entry name" value="UDP-Glycosyltransferase/glycogen phosphorylase"/>
    <property type="match status" value="1"/>
</dbReference>
<dbReference type="FunFam" id="3.40.50.2000:FF:000021">
    <property type="entry name" value="UDP-glucuronosyltransferase"/>
    <property type="match status" value="1"/>
</dbReference>
<dbReference type="STRING" id="307972.A0A2G8LMX6"/>
<sequence length="564" mass="63658">MEGGVRYRGCVRAGMVRSGPAMFALFCLLFYVSNTIGHRILLPVTSGFHTPSHVKLITTLSKALVDKGHHVTLLRWTGWENYANDSFSEVIVYSGCFTKEESEEYNEKSSQQFSVSASGFSEMVRNLLEMKHVFARCCGDMWADKRALQELENGHYDLTLVFYLSTCNGMVAQYLGHPFVVFTSTVRVPLLDETLFGMPIPSSYVPFDIFSTLTDEMTFFERLQNFVSFYVDYLAMYVTTDTLVKTQQEYNIKPELNQKQLFADALLWLTNVDVTLDFARPFTPNVIPIGGVMVTKEKPLREDLIEFLDGAGENGVVICSLGSAVKSLGDKQTALMLNTFNGLKQRVLWKFEGTLPSGVAVGENIRIVKWMPQNDLLAHPQVKLMIYHGGVNGVYEAIYHGVPMVLLPLFADQFFTSTRIQKKGMGVMLDVLQITEESFREAVNTVLHDRRYQKNADRLSAIYRDLNKNQSPLERAVYWIDHVLQFGGDHLRPKSADMGTIELYSLDIAAFIIIMVVILSVISFVTLRGILKCLYGCWCYCCCCRKTSSASERSTTVGDSKKKK</sequence>
<proteinExistence type="inferred from homology"/>
<dbReference type="InterPro" id="IPR050271">
    <property type="entry name" value="UDP-glycosyltransferase"/>
</dbReference>
<dbReference type="AlphaFoldDB" id="A0A2G8LMX6"/>
<dbReference type="InterPro" id="IPR002213">
    <property type="entry name" value="UDP_glucos_trans"/>
</dbReference>
<accession>A0A2G8LMX6</accession>
<feature type="transmembrane region" description="Helical" evidence="4">
    <location>
        <begin position="503"/>
        <end position="525"/>
    </location>
</feature>
<dbReference type="Proteomes" id="UP000230750">
    <property type="component" value="Unassembled WGS sequence"/>
</dbReference>
<name>A0A2G8LMX6_STIJA</name>
<feature type="transmembrane region" description="Helical" evidence="4">
    <location>
        <begin position="21"/>
        <end position="42"/>
    </location>
</feature>
<keyword evidence="4" id="KW-0472">Membrane</keyword>
<dbReference type="EMBL" id="MRZV01000028">
    <property type="protein sequence ID" value="PIK61611.1"/>
    <property type="molecule type" value="Genomic_DNA"/>
</dbReference>
<dbReference type="PANTHER" id="PTHR48043">
    <property type="entry name" value="EG:EG0003.4 PROTEIN-RELATED"/>
    <property type="match status" value="1"/>
</dbReference>
<organism evidence="5 6">
    <name type="scientific">Stichopus japonicus</name>
    <name type="common">Sea cucumber</name>
    <dbReference type="NCBI Taxonomy" id="307972"/>
    <lineage>
        <taxon>Eukaryota</taxon>
        <taxon>Metazoa</taxon>
        <taxon>Echinodermata</taxon>
        <taxon>Eleutherozoa</taxon>
        <taxon>Echinozoa</taxon>
        <taxon>Holothuroidea</taxon>
        <taxon>Aspidochirotacea</taxon>
        <taxon>Aspidochirotida</taxon>
        <taxon>Stichopodidae</taxon>
        <taxon>Apostichopus</taxon>
    </lineage>
</organism>
<evidence type="ECO:0000313" key="5">
    <source>
        <dbReference type="EMBL" id="PIK61611.1"/>
    </source>
</evidence>
<keyword evidence="4" id="KW-1133">Transmembrane helix</keyword>
<dbReference type="CDD" id="cd03784">
    <property type="entry name" value="GT1_Gtf-like"/>
    <property type="match status" value="1"/>
</dbReference>
<dbReference type="Pfam" id="PF00201">
    <property type="entry name" value="UDPGT"/>
    <property type="match status" value="1"/>
</dbReference>
<evidence type="ECO:0000313" key="6">
    <source>
        <dbReference type="Proteomes" id="UP000230750"/>
    </source>
</evidence>
<reference evidence="5 6" key="1">
    <citation type="journal article" date="2017" name="PLoS Biol.">
        <title>The sea cucumber genome provides insights into morphological evolution and visceral regeneration.</title>
        <authorList>
            <person name="Zhang X."/>
            <person name="Sun L."/>
            <person name="Yuan J."/>
            <person name="Sun Y."/>
            <person name="Gao Y."/>
            <person name="Zhang L."/>
            <person name="Li S."/>
            <person name="Dai H."/>
            <person name="Hamel J.F."/>
            <person name="Liu C."/>
            <person name="Yu Y."/>
            <person name="Liu S."/>
            <person name="Lin W."/>
            <person name="Guo K."/>
            <person name="Jin S."/>
            <person name="Xu P."/>
            <person name="Storey K.B."/>
            <person name="Huan P."/>
            <person name="Zhang T."/>
            <person name="Zhou Y."/>
            <person name="Zhang J."/>
            <person name="Lin C."/>
            <person name="Li X."/>
            <person name="Xing L."/>
            <person name="Huo D."/>
            <person name="Sun M."/>
            <person name="Wang L."/>
            <person name="Mercier A."/>
            <person name="Li F."/>
            <person name="Yang H."/>
            <person name="Xiang J."/>
        </authorList>
    </citation>
    <scope>NUCLEOTIDE SEQUENCE [LARGE SCALE GENOMIC DNA]</scope>
    <source>
        <strain evidence="5">Shaxun</strain>
        <tissue evidence="5">Muscle</tissue>
    </source>
</reference>
<keyword evidence="6" id="KW-1185">Reference proteome</keyword>
<dbReference type="PANTHER" id="PTHR48043:SF145">
    <property type="entry name" value="FI06409P-RELATED"/>
    <property type="match status" value="1"/>
</dbReference>
<keyword evidence="2" id="KW-0328">Glycosyltransferase</keyword>
<dbReference type="Gene3D" id="3.40.50.2000">
    <property type="entry name" value="Glycogen Phosphorylase B"/>
    <property type="match status" value="2"/>
</dbReference>
<dbReference type="FunFam" id="3.40.50.2000:FF:000205">
    <property type="entry name" value="UDP-glucuronosyltransferase"/>
    <property type="match status" value="1"/>
</dbReference>
<evidence type="ECO:0000256" key="1">
    <source>
        <dbReference type="ARBA" id="ARBA00009995"/>
    </source>
</evidence>
<keyword evidence="4" id="KW-0812">Transmembrane</keyword>
<evidence type="ECO:0000256" key="3">
    <source>
        <dbReference type="ARBA" id="ARBA00022679"/>
    </source>
</evidence>
<dbReference type="GO" id="GO:0008194">
    <property type="term" value="F:UDP-glycosyltransferase activity"/>
    <property type="evidence" value="ECO:0007669"/>
    <property type="project" value="InterPro"/>
</dbReference>
<dbReference type="OrthoDB" id="5835829at2759"/>